<dbReference type="STRING" id="98765.A0A2R6S4Z6"/>
<evidence type="ECO:0000256" key="2">
    <source>
        <dbReference type="ARBA" id="ARBA00004906"/>
    </source>
</evidence>
<evidence type="ECO:0000256" key="13">
    <source>
        <dbReference type="ARBA" id="ARBA00023136"/>
    </source>
</evidence>
<evidence type="ECO:0000256" key="5">
    <source>
        <dbReference type="ARBA" id="ARBA00022679"/>
    </source>
</evidence>
<evidence type="ECO:0000256" key="6">
    <source>
        <dbReference type="ARBA" id="ARBA00022692"/>
    </source>
</evidence>
<dbReference type="GO" id="GO:0008270">
    <property type="term" value="F:zinc ion binding"/>
    <property type="evidence" value="ECO:0007669"/>
    <property type="project" value="UniProtKB-KW"/>
</dbReference>
<dbReference type="PANTHER" id="PTHR48178">
    <property type="entry name" value="PEROXISOME BIOGENESIS FACTOR 2"/>
    <property type="match status" value="1"/>
</dbReference>
<evidence type="ECO:0000256" key="9">
    <source>
        <dbReference type="ARBA" id="ARBA00022786"/>
    </source>
</evidence>
<evidence type="ECO:0000256" key="1">
    <source>
        <dbReference type="ARBA" id="ARBA00004585"/>
    </source>
</evidence>
<dbReference type="GO" id="GO:0016562">
    <property type="term" value="P:protein import into peroxisome matrix, receptor recycling"/>
    <property type="evidence" value="ECO:0007669"/>
    <property type="project" value="UniProtKB-ARBA"/>
</dbReference>
<keyword evidence="13" id="KW-0472">Membrane</keyword>
<keyword evidence="14" id="KW-0576">Peroxisome</keyword>
<evidence type="ECO:0000256" key="7">
    <source>
        <dbReference type="ARBA" id="ARBA00022723"/>
    </source>
</evidence>
<proteinExistence type="inferred from homology"/>
<dbReference type="GO" id="GO:0005778">
    <property type="term" value="C:peroxisomal membrane"/>
    <property type="evidence" value="ECO:0007669"/>
    <property type="project" value="UniProtKB-SubCell"/>
</dbReference>
<comment type="similarity">
    <text evidence="3">Belongs to the pex2/pex10/pex12 family.</text>
</comment>
<keyword evidence="8" id="KW-0863">Zinc-finger</keyword>
<comment type="catalytic activity">
    <reaction evidence="16">
        <text>[E2 ubiquitin-conjugating enzyme]-S-ubiquitinyl-L-cysteine + [acceptor protein]-L-cysteine = [E2 ubiquitin-conjugating enzyme]-L-cysteine + [acceptor protein]-S-ubiquitinyl-L-cysteine.</text>
        <dbReference type="EC" id="2.3.2.36"/>
    </reaction>
</comment>
<dbReference type="PANTHER" id="PTHR48178:SF1">
    <property type="entry name" value="PEROXISOME BIOGENESIS FACTOR 2"/>
    <property type="match status" value="1"/>
</dbReference>
<keyword evidence="7" id="KW-0479">Metal-binding</keyword>
<organism evidence="19 20">
    <name type="scientific">Hermanssonia centrifuga</name>
    <dbReference type="NCBI Taxonomy" id="98765"/>
    <lineage>
        <taxon>Eukaryota</taxon>
        <taxon>Fungi</taxon>
        <taxon>Dikarya</taxon>
        <taxon>Basidiomycota</taxon>
        <taxon>Agaricomycotina</taxon>
        <taxon>Agaricomycetes</taxon>
        <taxon>Polyporales</taxon>
        <taxon>Meruliaceae</taxon>
        <taxon>Hermanssonia</taxon>
    </lineage>
</organism>
<keyword evidence="10" id="KW-0862">Zinc</keyword>
<sequence length="91" mass="10094">MRVGKLDAELLDQELGQVLQEPLTKAFNLVNPSFKTRFEPELGLLIQLTLYKFSVWDTGASYGAKLQGLKYTAPHSGYAAGLLHSLLARED</sequence>
<keyword evidence="9" id="KW-0833">Ubl conjugation pathway</keyword>
<reference evidence="19 20" key="1">
    <citation type="submission" date="2018-02" db="EMBL/GenBank/DDBJ databases">
        <title>Genome sequence of the basidiomycete white-rot fungus Phlebia centrifuga.</title>
        <authorList>
            <person name="Granchi Z."/>
            <person name="Peng M."/>
            <person name="de Vries R.P."/>
            <person name="Hilden K."/>
            <person name="Makela M.R."/>
            <person name="Grigoriev I."/>
            <person name="Riley R."/>
        </authorList>
    </citation>
    <scope>NUCLEOTIDE SEQUENCE [LARGE SCALE GENOMIC DNA]</scope>
    <source>
        <strain evidence="19 20">FBCC195</strain>
    </source>
</reference>
<accession>A0A2R6S4Z6</accession>
<dbReference type="Proteomes" id="UP000186601">
    <property type="component" value="Unassembled WGS sequence"/>
</dbReference>
<dbReference type="InterPro" id="IPR025654">
    <property type="entry name" value="PEX2/10"/>
</dbReference>
<evidence type="ECO:0000256" key="3">
    <source>
        <dbReference type="ARBA" id="ARBA00008704"/>
    </source>
</evidence>
<evidence type="ECO:0000256" key="10">
    <source>
        <dbReference type="ARBA" id="ARBA00022833"/>
    </source>
</evidence>
<comment type="caution">
    <text evidence="19">The sequence shown here is derived from an EMBL/GenBank/DDBJ whole genome shotgun (WGS) entry which is preliminary data.</text>
</comment>
<keyword evidence="12" id="KW-1133">Transmembrane helix</keyword>
<keyword evidence="5" id="KW-0808">Transferase</keyword>
<evidence type="ECO:0000256" key="14">
    <source>
        <dbReference type="ARBA" id="ARBA00023140"/>
    </source>
</evidence>
<feature type="domain" description="Pex N-terminal" evidence="18">
    <location>
        <begin position="12"/>
        <end position="75"/>
    </location>
</feature>
<dbReference type="OrthoDB" id="1701437at2759"/>
<name>A0A2R6S4Z6_9APHY</name>
<evidence type="ECO:0000256" key="4">
    <source>
        <dbReference type="ARBA" id="ARBA00022448"/>
    </source>
</evidence>
<evidence type="ECO:0000313" key="20">
    <source>
        <dbReference type="Proteomes" id="UP000186601"/>
    </source>
</evidence>
<dbReference type="Pfam" id="PF04757">
    <property type="entry name" value="Pex2_Pex12"/>
    <property type="match status" value="1"/>
</dbReference>
<dbReference type="EMBL" id="MLYV02000057">
    <property type="protein sequence ID" value="PSS37361.1"/>
    <property type="molecule type" value="Genomic_DNA"/>
</dbReference>
<gene>
    <name evidence="19" type="ORF">PHLCEN_2v838</name>
</gene>
<comment type="subcellular location">
    <subcellularLocation>
        <location evidence="1">Peroxisome membrane</location>
        <topology evidence="1">Multi-pass membrane protein</topology>
    </subcellularLocation>
</comment>
<dbReference type="InterPro" id="IPR006845">
    <property type="entry name" value="Pex_N"/>
</dbReference>
<evidence type="ECO:0000256" key="17">
    <source>
        <dbReference type="ARBA" id="ARBA00034523"/>
    </source>
</evidence>
<dbReference type="GO" id="GO:0061630">
    <property type="term" value="F:ubiquitin protein ligase activity"/>
    <property type="evidence" value="ECO:0007669"/>
    <property type="project" value="UniProtKB-EC"/>
</dbReference>
<keyword evidence="20" id="KW-1185">Reference proteome</keyword>
<comment type="pathway">
    <text evidence="2">Protein modification; protein ubiquitination.</text>
</comment>
<evidence type="ECO:0000313" key="19">
    <source>
        <dbReference type="EMBL" id="PSS37361.1"/>
    </source>
</evidence>
<evidence type="ECO:0000259" key="18">
    <source>
        <dbReference type="Pfam" id="PF04757"/>
    </source>
</evidence>
<protein>
    <recommendedName>
        <fullName evidence="17">RING-type E3 ubiquitin transferase (cysteine targeting)</fullName>
        <ecNumber evidence="17">2.3.2.36</ecNumber>
    </recommendedName>
    <alternativeName>
        <fullName evidence="15">Peroxin-2</fullName>
    </alternativeName>
</protein>
<dbReference type="GO" id="GO:0016567">
    <property type="term" value="P:protein ubiquitination"/>
    <property type="evidence" value="ECO:0007669"/>
    <property type="project" value="UniProtKB-ARBA"/>
</dbReference>
<evidence type="ECO:0000256" key="16">
    <source>
        <dbReference type="ARBA" id="ARBA00034438"/>
    </source>
</evidence>
<keyword evidence="6" id="KW-0812">Transmembrane</keyword>
<dbReference type="EC" id="2.3.2.36" evidence="17"/>
<dbReference type="AlphaFoldDB" id="A0A2R6S4Z6"/>
<keyword evidence="4" id="KW-0813">Transport</keyword>
<evidence type="ECO:0000256" key="15">
    <source>
        <dbReference type="ARBA" id="ARBA00032511"/>
    </source>
</evidence>
<evidence type="ECO:0000256" key="8">
    <source>
        <dbReference type="ARBA" id="ARBA00022771"/>
    </source>
</evidence>
<evidence type="ECO:0000256" key="11">
    <source>
        <dbReference type="ARBA" id="ARBA00022927"/>
    </source>
</evidence>
<keyword evidence="11" id="KW-0653">Protein transport</keyword>
<evidence type="ECO:0000256" key="12">
    <source>
        <dbReference type="ARBA" id="ARBA00022989"/>
    </source>
</evidence>